<accession>A0A918LYD2</accession>
<evidence type="ECO:0000313" key="3">
    <source>
        <dbReference type="Proteomes" id="UP000646776"/>
    </source>
</evidence>
<comment type="caution">
    <text evidence="2">The sequence shown here is derived from an EMBL/GenBank/DDBJ whole genome shotgun (WGS) entry which is preliminary data.</text>
</comment>
<organism evidence="2 3">
    <name type="scientific">Streptomyces phaeofaciens</name>
    <dbReference type="NCBI Taxonomy" id="68254"/>
    <lineage>
        <taxon>Bacteria</taxon>
        <taxon>Bacillati</taxon>
        <taxon>Actinomycetota</taxon>
        <taxon>Actinomycetes</taxon>
        <taxon>Kitasatosporales</taxon>
        <taxon>Streptomycetaceae</taxon>
        <taxon>Streptomyces</taxon>
    </lineage>
</organism>
<protein>
    <submittedName>
        <fullName evidence="2">Uncharacterized protein</fullName>
    </submittedName>
</protein>
<name>A0A918LYD2_9ACTN</name>
<gene>
    <name evidence="2" type="ORF">GCM10010226_52880</name>
</gene>
<sequence>MAHMADVLVVGAVVDEDPQRLADLVGGEADTLGGVHRGEQVLDEAGEAGAEVGDLAAGFPQDGVTEQSEGPDVPVGARDGAVSHGGKGTVISDTRMPHEA</sequence>
<evidence type="ECO:0000256" key="1">
    <source>
        <dbReference type="SAM" id="MobiDB-lite"/>
    </source>
</evidence>
<proteinExistence type="predicted"/>
<reference evidence="2" key="2">
    <citation type="submission" date="2020-09" db="EMBL/GenBank/DDBJ databases">
        <authorList>
            <person name="Sun Q."/>
            <person name="Ohkuma M."/>
        </authorList>
    </citation>
    <scope>NUCLEOTIDE SEQUENCE</scope>
    <source>
        <strain evidence="2">JCM 4125</strain>
    </source>
</reference>
<evidence type="ECO:0000313" key="2">
    <source>
        <dbReference type="EMBL" id="GGT68504.1"/>
    </source>
</evidence>
<dbReference type="AlphaFoldDB" id="A0A918LYD2"/>
<keyword evidence="3" id="KW-1185">Reference proteome</keyword>
<dbReference type="EMBL" id="BMSA01000017">
    <property type="protein sequence ID" value="GGT68504.1"/>
    <property type="molecule type" value="Genomic_DNA"/>
</dbReference>
<feature type="region of interest" description="Disordered" evidence="1">
    <location>
        <begin position="62"/>
        <end position="100"/>
    </location>
</feature>
<dbReference type="Proteomes" id="UP000646776">
    <property type="component" value="Unassembled WGS sequence"/>
</dbReference>
<reference evidence="2" key="1">
    <citation type="journal article" date="2014" name="Int. J. Syst. Evol. Microbiol.">
        <title>Complete genome sequence of Corynebacterium casei LMG S-19264T (=DSM 44701T), isolated from a smear-ripened cheese.</title>
        <authorList>
            <consortium name="US DOE Joint Genome Institute (JGI-PGF)"/>
            <person name="Walter F."/>
            <person name="Albersmeier A."/>
            <person name="Kalinowski J."/>
            <person name="Ruckert C."/>
        </authorList>
    </citation>
    <scope>NUCLEOTIDE SEQUENCE</scope>
    <source>
        <strain evidence="2">JCM 4125</strain>
    </source>
</reference>